<protein>
    <submittedName>
        <fullName evidence="1">Uncharacterized protein</fullName>
    </submittedName>
</protein>
<accession>A0A0C2R9Z7</accession>
<dbReference type="EMBL" id="JXRR01000015">
    <property type="protein sequence ID" value="KIL47140.1"/>
    <property type="molecule type" value="Genomic_DNA"/>
</dbReference>
<name>A0A0C2R9Z7_9BACL</name>
<dbReference type="PATRIC" id="fig|220754.4.peg.2479"/>
<organism evidence="1 2">
    <name type="scientific">Jeotgalibacillus campisalis</name>
    <dbReference type="NCBI Taxonomy" id="220754"/>
    <lineage>
        <taxon>Bacteria</taxon>
        <taxon>Bacillati</taxon>
        <taxon>Bacillota</taxon>
        <taxon>Bacilli</taxon>
        <taxon>Bacillales</taxon>
        <taxon>Caryophanaceae</taxon>
        <taxon>Jeotgalibacillus</taxon>
    </lineage>
</organism>
<dbReference type="Proteomes" id="UP000031972">
    <property type="component" value="Unassembled WGS sequence"/>
</dbReference>
<evidence type="ECO:0000313" key="2">
    <source>
        <dbReference type="Proteomes" id="UP000031972"/>
    </source>
</evidence>
<proteinExistence type="predicted"/>
<reference evidence="1 2" key="1">
    <citation type="submission" date="2015-01" db="EMBL/GenBank/DDBJ databases">
        <title>Jeotgalibacillus campisalis genome sequencing.</title>
        <authorList>
            <person name="Goh K.M."/>
            <person name="Chan K.-G."/>
            <person name="Yaakop A.S."/>
            <person name="Ee R."/>
            <person name="Gan H.M."/>
            <person name="Chan C.S."/>
        </authorList>
    </citation>
    <scope>NUCLEOTIDE SEQUENCE [LARGE SCALE GENOMIC DNA]</scope>
    <source>
        <strain evidence="1 2">SF-57</strain>
    </source>
</reference>
<dbReference type="AlphaFoldDB" id="A0A0C2R9Z7"/>
<sequence length="48" mass="5861">MHGREKKFYKEIHIIEKSRHDFKKEEIVAAYYTYMKLKDWPISANLSS</sequence>
<evidence type="ECO:0000313" key="1">
    <source>
        <dbReference type="EMBL" id="KIL47140.1"/>
    </source>
</evidence>
<comment type="caution">
    <text evidence="1">The sequence shown here is derived from an EMBL/GenBank/DDBJ whole genome shotgun (WGS) entry which is preliminary data.</text>
</comment>
<keyword evidence="2" id="KW-1185">Reference proteome</keyword>
<gene>
    <name evidence="1" type="ORF">KR50_24620</name>
</gene>